<dbReference type="EMBL" id="VWSF01000003">
    <property type="protein sequence ID" value="KAA5548327.1"/>
    <property type="molecule type" value="Genomic_DNA"/>
</dbReference>
<dbReference type="InterPro" id="IPR007263">
    <property type="entry name" value="DCC1-like"/>
</dbReference>
<dbReference type="InterPro" id="IPR052964">
    <property type="entry name" value="Sporulation_signal_mat"/>
</dbReference>
<dbReference type="GO" id="GO:0015035">
    <property type="term" value="F:protein-disulfide reductase activity"/>
    <property type="evidence" value="ECO:0007669"/>
    <property type="project" value="InterPro"/>
</dbReference>
<keyword evidence="8" id="KW-1185">Reference proteome</keyword>
<dbReference type="InterPro" id="IPR011020">
    <property type="entry name" value="HTTM-like"/>
</dbReference>
<keyword evidence="2 5" id="KW-0812">Transmembrane</keyword>
<dbReference type="GO" id="GO:0012505">
    <property type="term" value="C:endomembrane system"/>
    <property type="evidence" value="ECO:0007669"/>
    <property type="project" value="UniProtKB-SubCell"/>
</dbReference>
<dbReference type="SMART" id="SM00752">
    <property type="entry name" value="HTTM"/>
    <property type="match status" value="1"/>
</dbReference>
<dbReference type="PANTHER" id="PTHR39535:SF2">
    <property type="entry name" value="HTTM DOMAIN-CONTAINING PROTEIN"/>
    <property type="match status" value="1"/>
</dbReference>
<feature type="transmembrane region" description="Helical" evidence="5">
    <location>
        <begin position="110"/>
        <end position="131"/>
    </location>
</feature>
<name>A0A5M6DLA4_9BACT</name>
<dbReference type="Pfam" id="PF04134">
    <property type="entry name" value="DCC1-like"/>
    <property type="match status" value="1"/>
</dbReference>
<evidence type="ECO:0000256" key="4">
    <source>
        <dbReference type="ARBA" id="ARBA00023136"/>
    </source>
</evidence>
<evidence type="ECO:0000313" key="7">
    <source>
        <dbReference type="EMBL" id="KAA5548327.1"/>
    </source>
</evidence>
<dbReference type="PANTHER" id="PTHR39535">
    <property type="entry name" value="SPORULATION-DELAYING PROTEIN SDPB"/>
    <property type="match status" value="1"/>
</dbReference>
<evidence type="ECO:0000256" key="5">
    <source>
        <dbReference type="SAM" id="Phobius"/>
    </source>
</evidence>
<evidence type="ECO:0000256" key="2">
    <source>
        <dbReference type="ARBA" id="ARBA00022692"/>
    </source>
</evidence>
<accession>A0A5M6DLA4</accession>
<evidence type="ECO:0000313" key="8">
    <source>
        <dbReference type="Proteomes" id="UP000323426"/>
    </source>
</evidence>
<dbReference type="Proteomes" id="UP000323426">
    <property type="component" value="Unassembled WGS sequence"/>
</dbReference>
<dbReference type="RefSeq" id="WP_150087459.1">
    <property type="nucleotide sequence ID" value="NZ_VWSF01000003.1"/>
</dbReference>
<feature type="transmembrane region" description="Helical" evidence="5">
    <location>
        <begin position="236"/>
        <end position="269"/>
    </location>
</feature>
<evidence type="ECO:0000259" key="6">
    <source>
        <dbReference type="SMART" id="SM00752"/>
    </source>
</evidence>
<feature type="transmembrane region" description="Helical" evidence="5">
    <location>
        <begin position="211"/>
        <end position="230"/>
    </location>
</feature>
<reference evidence="7 8" key="1">
    <citation type="submission" date="2019-09" db="EMBL/GenBank/DDBJ databases">
        <title>Genome sequence and assembly of Adhaeribacter sp.</title>
        <authorList>
            <person name="Chhetri G."/>
        </authorList>
    </citation>
    <scope>NUCLEOTIDE SEQUENCE [LARGE SCALE GENOMIC DNA]</scope>
    <source>
        <strain evidence="7 8">DK36</strain>
    </source>
</reference>
<comment type="subcellular location">
    <subcellularLocation>
        <location evidence="1">Endomembrane system</location>
        <topology evidence="1">Multi-pass membrane protein</topology>
    </subcellularLocation>
</comment>
<feature type="domain" description="HTTM-like" evidence="6">
    <location>
        <begin position="13"/>
        <end position="273"/>
    </location>
</feature>
<feature type="transmembrane region" description="Helical" evidence="5">
    <location>
        <begin position="20"/>
        <end position="42"/>
    </location>
</feature>
<keyword evidence="4 5" id="KW-0472">Membrane</keyword>
<evidence type="ECO:0000256" key="1">
    <source>
        <dbReference type="ARBA" id="ARBA00004127"/>
    </source>
</evidence>
<feature type="transmembrane region" description="Helical" evidence="5">
    <location>
        <begin position="178"/>
        <end position="199"/>
    </location>
</feature>
<feature type="transmembrane region" description="Helical" evidence="5">
    <location>
        <begin position="152"/>
        <end position="172"/>
    </location>
</feature>
<organism evidence="7 8">
    <name type="scientific">Adhaeribacter rhizoryzae</name>
    <dbReference type="NCBI Taxonomy" id="2607907"/>
    <lineage>
        <taxon>Bacteria</taxon>
        <taxon>Pseudomonadati</taxon>
        <taxon>Bacteroidota</taxon>
        <taxon>Cytophagia</taxon>
        <taxon>Cytophagales</taxon>
        <taxon>Hymenobacteraceae</taxon>
        <taxon>Adhaeribacter</taxon>
    </lineage>
</organism>
<dbReference type="AlphaFoldDB" id="A0A5M6DLA4"/>
<keyword evidence="3 5" id="KW-1133">Transmembrane helix</keyword>
<feature type="transmembrane region" description="Helical" evidence="5">
    <location>
        <begin position="63"/>
        <end position="90"/>
    </location>
</feature>
<protein>
    <submittedName>
        <fullName evidence="7">DUF393 domain-containing protein</fullName>
    </submittedName>
</protein>
<sequence length="627" mass="73109">MKKLYSSFKKLYLQEVPAHGLAAFRIFYGLVLLCEIAQMYYFRHLIFDPIPYLETSEVNFTPILIVWIGVIICLILGVFTEYVTIINYVLTLITFSTFKSFEYHLDYSMTGINFLLMFMPVSQTFSLDRLITKLRYSTLRVEFKPPTKTSIINYYIPVVIGVGLVYFDSIFWKVASPIWLGGLGFWLPASLPFATYVDLTPILNIKYFSLILGYITLVFELVFLFFIWIRRFRVLLLIIGIGLHLGILIAYPIPWFALGVTSIYTLLIFPEKWGKFFKRFVSAHPSLVVYYDEECPLCNRTRIVVKHFDLFNKIVFKGVQTFAHEEPKLFNISDGLLLKNIHSLGDKGSIYNGVGTYVQICRRIWFLWPLSIILVIPPFKQISELIYSYIAKSRFRQVCNEDNCSVEFPTIPPNYNNIKLLSNLRVIDLKVMFTFCFTIYCFFFQSVCILNSWGIINISKKINLSEVRNKISASFNSINGLNRTLFGLTSHAVFMDYHFRDYNHILAVQYIDDIKRVWLPIVTSDGMASSYNSGRGWVNWTFRTMGPNVNMKSLSNGLLKYTAFWAVKNDVNLNNAQFRIVAKQINIPQHWEKDFLRKQMDNKWIDAGRVYWINKEFKADLVDIEKI</sequence>
<proteinExistence type="predicted"/>
<feature type="transmembrane region" description="Helical" evidence="5">
    <location>
        <begin position="431"/>
        <end position="456"/>
    </location>
</feature>
<evidence type="ECO:0000256" key="3">
    <source>
        <dbReference type="ARBA" id="ARBA00022989"/>
    </source>
</evidence>
<gene>
    <name evidence="7" type="ORF">F0145_06260</name>
</gene>
<comment type="caution">
    <text evidence="7">The sequence shown here is derived from an EMBL/GenBank/DDBJ whole genome shotgun (WGS) entry which is preliminary data.</text>
</comment>